<keyword evidence="3 7" id="KW-0808">Transferase</keyword>
<dbReference type="InterPro" id="IPR002155">
    <property type="entry name" value="Thiolase"/>
</dbReference>
<accession>A0A6C2C2M0</accession>
<dbReference type="Pfam" id="PF00108">
    <property type="entry name" value="Thiolase_N"/>
    <property type="match status" value="1"/>
</dbReference>
<dbReference type="AlphaFoldDB" id="A0A6C2C2M0"/>
<dbReference type="SUPFAM" id="SSF53901">
    <property type="entry name" value="Thiolase-like"/>
    <property type="match status" value="2"/>
</dbReference>
<evidence type="ECO:0000259" key="9">
    <source>
        <dbReference type="Pfam" id="PF02803"/>
    </source>
</evidence>
<dbReference type="PROSITE" id="PS00098">
    <property type="entry name" value="THIOLASE_1"/>
    <property type="match status" value="1"/>
</dbReference>
<dbReference type="Gene3D" id="3.40.47.10">
    <property type="match status" value="2"/>
</dbReference>
<dbReference type="EC" id="2.3.1.9" evidence="2"/>
<evidence type="ECO:0000256" key="3">
    <source>
        <dbReference type="ARBA" id="ARBA00022679"/>
    </source>
</evidence>
<reference evidence="10 11" key="1">
    <citation type="submission" date="2019-01" db="EMBL/GenBank/DDBJ databases">
        <title>Weissella sp. nov., a novel lactic acid bacterium isolated from animal feces.</title>
        <authorList>
            <person name="Wang L.-T."/>
        </authorList>
    </citation>
    <scope>NUCLEOTIDE SEQUENCE [LARGE SCALE GENOMIC DNA]</scope>
    <source>
        <strain evidence="10 11">8H-2</strain>
    </source>
</reference>
<dbReference type="OrthoDB" id="9764892at2"/>
<evidence type="ECO:0000256" key="1">
    <source>
        <dbReference type="ARBA" id="ARBA00010982"/>
    </source>
</evidence>
<dbReference type="InterPro" id="IPR016039">
    <property type="entry name" value="Thiolase-like"/>
</dbReference>
<sequence>MERIFIVGAKRTPIGKFGGGLASVSASDLGATAIRAVVEQANIDPKQVDQVLMGNVIQAGQGQNPARQATLKAGLPVSVPAITINDVCGSGLSSINMAASLIQTGQAQVIVAGGMESMSKAPFVLEKNRFNKDDHTVIEKDAMQTDALIDAAGQFSMGITAENVAEKYDITRSAMDHFAKESHEKAVRAQQQGLFDSEIVPVMTTDSAGQSKMIMIDEGPRANSTFEKLSTLKAAFKEDGMVTAGNASGLNDGAAAVLLMNESKMLELGLTPLAEWQGAATVGLEPALMGIGPYYAIEELMTRDSELTLDDIDLFELNEAFAAQALASNQLLGINSEQVNINGGALALGHPVGASGSRILVTLIYNLIREKAKTGVAALCVGGGMGVAALIQAHQE</sequence>
<dbReference type="Proteomes" id="UP000371977">
    <property type="component" value="Unassembled WGS sequence"/>
</dbReference>
<keyword evidence="11" id="KW-1185">Reference proteome</keyword>
<dbReference type="PIRSF" id="PIRSF000429">
    <property type="entry name" value="Ac-CoA_Ac_transf"/>
    <property type="match status" value="1"/>
</dbReference>
<dbReference type="InterPro" id="IPR020616">
    <property type="entry name" value="Thiolase_N"/>
</dbReference>
<comment type="similarity">
    <text evidence="1 7">Belongs to the thiolase-like superfamily. Thiolase family.</text>
</comment>
<dbReference type="InterPro" id="IPR020615">
    <property type="entry name" value="Thiolase_acyl_enz_int_AS"/>
</dbReference>
<feature type="domain" description="Thiolase C-terminal" evidence="9">
    <location>
        <begin position="270"/>
        <end position="392"/>
    </location>
</feature>
<organism evidence="10 11">
    <name type="scientific">Weissella muntiaci</name>
    <dbReference type="NCBI Taxonomy" id="2508881"/>
    <lineage>
        <taxon>Bacteria</taxon>
        <taxon>Bacillati</taxon>
        <taxon>Bacillota</taxon>
        <taxon>Bacilli</taxon>
        <taxon>Lactobacillales</taxon>
        <taxon>Lactobacillaceae</taxon>
        <taxon>Weissella</taxon>
    </lineage>
</organism>
<feature type="active site" description="Proton acceptor" evidence="6">
    <location>
        <position position="350"/>
    </location>
</feature>
<dbReference type="PROSITE" id="PS00099">
    <property type="entry name" value="THIOLASE_3"/>
    <property type="match status" value="1"/>
</dbReference>
<dbReference type="FunFam" id="3.40.47.10:FF:000010">
    <property type="entry name" value="Acetyl-CoA acetyltransferase (Thiolase)"/>
    <property type="match status" value="1"/>
</dbReference>
<name>A0A6C2C2M0_9LACO</name>
<dbReference type="GO" id="GO:0003985">
    <property type="term" value="F:acetyl-CoA C-acetyltransferase activity"/>
    <property type="evidence" value="ECO:0007669"/>
    <property type="project" value="UniProtKB-EC"/>
</dbReference>
<dbReference type="InterPro" id="IPR020610">
    <property type="entry name" value="Thiolase_AS"/>
</dbReference>
<evidence type="ECO:0000313" key="11">
    <source>
        <dbReference type="Proteomes" id="UP000371977"/>
    </source>
</evidence>
<dbReference type="EMBL" id="SDGZ01000023">
    <property type="protein sequence ID" value="TYC48174.1"/>
    <property type="molecule type" value="Genomic_DNA"/>
</dbReference>
<keyword evidence="4 7" id="KW-0012">Acyltransferase</keyword>
<evidence type="ECO:0000256" key="7">
    <source>
        <dbReference type="RuleBase" id="RU003557"/>
    </source>
</evidence>
<evidence type="ECO:0000259" key="8">
    <source>
        <dbReference type="Pfam" id="PF00108"/>
    </source>
</evidence>
<dbReference type="PROSITE" id="PS00737">
    <property type="entry name" value="THIOLASE_2"/>
    <property type="match status" value="1"/>
</dbReference>
<evidence type="ECO:0000256" key="2">
    <source>
        <dbReference type="ARBA" id="ARBA00012705"/>
    </source>
</evidence>
<evidence type="ECO:0000256" key="5">
    <source>
        <dbReference type="ARBA" id="ARBA00030755"/>
    </source>
</evidence>
<gene>
    <name evidence="10" type="ORF">ESZ50_09335</name>
</gene>
<dbReference type="CDD" id="cd00751">
    <property type="entry name" value="thiolase"/>
    <property type="match status" value="1"/>
</dbReference>
<dbReference type="PANTHER" id="PTHR18919">
    <property type="entry name" value="ACETYL-COA C-ACYLTRANSFERASE"/>
    <property type="match status" value="1"/>
</dbReference>
<proteinExistence type="inferred from homology"/>
<feature type="active site" description="Acyl-thioester intermediate" evidence="6">
    <location>
        <position position="88"/>
    </location>
</feature>
<dbReference type="RefSeq" id="WP_148623330.1">
    <property type="nucleotide sequence ID" value="NZ_SDGZ01000023.1"/>
</dbReference>
<feature type="domain" description="Thiolase N-terminal" evidence="8">
    <location>
        <begin position="4"/>
        <end position="263"/>
    </location>
</feature>
<dbReference type="PANTHER" id="PTHR18919:SF107">
    <property type="entry name" value="ACETYL-COA ACETYLTRANSFERASE, CYTOSOLIC"/>
    <property type="match status" value="1"/>
</dbReference>
<evidence type="ECO:0000256" key="4">
    <source>
        <dbReference type="ARBA" id="ARBA00023315"/>
    </source>
</evidence>
<protein>
    <recommendedName>
        <fullName evidence="2">acetyl-CoA C-acetyltransferase</fullName>
        <ecNumber evidence="2">2.3.1.9</ecNumber>
    </recommendedName>
    <alternativeName>
        <fullName evidence="5">Acetoacetyl-CoA thiolase</fullName>
    </alternativeName>
</protein>
<dbReference type="NCBIfam" id="TIGR01930">
    <property type="entry name" value="AcCoA-C-Actrans"/>
    <property type="match status" value="1"/>
</dbReference>
<comment type="caution">
    <text evidence="10">The sequence shown here is derived from an EMBL/GenBank/DDBJ whole genome shotgun (WGS) entry which is preliminary data.</text>
</comment>
<dbReference type="InterPro" id="IPR020617">
    <property type="entry name" value="Thiolase_C"/>
</dbReference>
<dbReference type="Pfam" id="PF02803">
    <property type="entry name" value="Thiolase_C"/>
    <property type="match status" value="1"/>
</dbReference>
<evidence type="ECO:0000256" key="6">
    <source>
        <dbReference type="PIRSR" id="PIRSR000429-1"/>
    </source>
</evidence>
<dbReference type="InterPro" id="IPR020613">
    <property type="entry name" value="Thiolase_CS"/>
</dbReference>
<evidence type="ECO:0000313" key="10">
    <source>
        <dbReference type="EMBL" id="TYC48174.1"/>
    </source>
</evidence>
<feature type="active site" description="Proton acceptor" evidence="6">
    <location>
        <position position="380"/>
    </location>
</feature>